<dbReference type="Gene3D" id="1.10.3210.10">
    <property type="entry name" value="Hypothetical protein af1432"/>
    <property type="match status" value="1"/>
</dbReference>
<dbReference type="SUPFAM" id="SSF109604">
    <property type="entry name" value="HD-domain/PDEase-like"/>
    <property type="match status" value="1"/>
</dbReference>
<dbReference type="PANTHER" id="PTHR30005">
    <property type="entry name" value="EXOPOLYPHOSPHATASE"/>
    <property type="match status" value="1"/>
</dbReference>
<dbReference type="Gene3D" id="3.30.420.40">
    <property type="match status" value="1"/>
</dbReference>
<evidence type="ECO:0000259" key="2">
    <source>
        <dbReference type="Pfam" id="PF02541"/>
    </source>
</evidence>
<proteinExistence type="inferred from homology"/>
<dbReference type="Proteomes" id="UP000682134">
    <property type="component" value="Unassembled WGS sequence"/>
</dbReference>
<dbReference type="Pfam" id="PF02541">
    <property type="entry name" value="Ppx-GppA"/>
    <property type="match status" value="1"/>
</dbReference>
<dbReference type="Gene3D" id="3.30.420.150">
    <property type="entry name" value="Exopolyphosphatase. Domain 2"/>
    <property type="match status" value="1"/>
</dbReference>
<keyword evidence="5" id="KW-1185">Reference proteome</keyword>
<feature type="domain" description="Ppx/GppA phosphatase C-terminal" evidence="3">
    <location>
        <begin position="315"/>
        <end position="473"/>
    </location>
</feature>
<organism evidence="4 5">
    <name type="scientific">Gottfriedia endophytica</name>
    <dbReference type="NCBI Taxonomy" id="2820819"/>
    <lineage>
        <taxon>Bacteria</taxon>
        <taxon>Bacillati</taxon>
        <taxon>Bacillota</taxon>
        <taxon>Bacilli</taxon>
        <taxon>Bacillales</taxon>
        <taxon>Bacillaceae</taxon>
        <taxon>Gottfriedia</taxon>
    </lineage>
</organism>
<dbReference type="EMBL" id="JAGIYQ010000019">
    <property type="protein sequence ID" value="MBP0727148.1"/>
    <property type="molecule type" value="Genomic_DNA"/>
</dbReference>
<dbReference type="SUPFAM" id="SSF53067">
    <property type="entry name" value="Actin-like ATPase domain"/>
    <property type="match status" value="2"/>
</dbReference>
<dbReference type="RefSeq" id="WP_209407479.1">
    <property type="nucleotide sequence ID" value="NZ_JAGIYQ010000019.1"/>
</dbReference>
<dbReference type="InterPro" id="IPR043129">
    <property type="entry name" value="ATPase_NBD"/>
</dbReference>
<reference evidence="4" key="1">
    <citation type="submission" date="2021-04" db="EMBL/GenBank/DDBJ databases">
        <title>Genome seq and assembly of Bacillus sp.</title>
        <authorList>
            <person name="Chhetri G."/>
        </authorList>
    </citation>
    <scope>NUCLEOTIDE SEQUENCE</scope>
    <source>
        <strain evidence="4">RG28</strain>
    </source>
</reference>
<dbReference type="InterPro" id="IPR048950">
    <property type="entry name" value="Ppx_GppA_C"/>
</dbReference>
<dbReference type="AlphaFoldDB" id="A0A940NTA9"/>
<feature type="domain" description="Ppx/GppA phosphatase N-terminal" evidence="2">
    <location>
        <begin position="29"/>
        <end position="302"/>
    </location>
</feature>
<evidence type="ECO:0000313" key="4">
    <source>
        <dbReference type="EMBL" id="MBP0727148.1"/>
    </source>
</evidence>
<comment type="caution">
    <text evidence="4">The sequence shown here is derived from an EMBL/GenBank/DDBJ whole genome shotgun (WGS) entry which is preliminary data.</text>
</comment>
<accession>A0A940NTA9</accession>
<sequence>MKEKVGVIDIGSNTIRLVIYEYSFTGRQLKEVENFKVSARLRTFLDEHHALNKKGISLLLDTLKNFRIMIQQYNVTDVFCVATATIRQASNQEDIIQIIKEKTGFTTTLLSEYEESYYGFLAVIQSMDIQEGITIDMGGASTEITYFRNRKLVHYQSLPFGSLSLKLQFVKGDIPTHLEIMEIGQYIQSQLENLPWLVNKQVPIIAIGGSARNVVQLHQSSTNYPIVGIHQYEMAVSELQEVTNKLTLLSFDQLQKVEGLSKERADTILPALEAFKVISDISKATSFVLSRKGLREGLLYKKKNLVNGQFTLLEDSIQELLQMLHIDSENAKQITKIANMFYEQIKNTEGIGSDFTKDDLIFLQYGAPLFHLGQNVNEESISHHTFHLLANQTILGLSHKERVKLALIASYRGKGTLRKYIEPFKNWYTKDEQKKIALLGTILKVSQSLNTTKRNIVNSIKITAHDTNWVVAIQCQGIYKPEEFQMEKQKKHLEKLLKVAIILNFTEPY</sequence>
<gene>
    <name evidence="4" type="ORF">J5Y03_18525</name>
</gene>
<evidence type="ECO:0000259" key="3">
    <source>
        <dbReference type="Pfam" id="PF21447"/>
    </source>
</evidence>
<dbReference type="InterPro" id="IPR050273">
    <property type="entry name" value="GppA/Ppx_hydrolase"/>
</dbReference>
<dbReference type="GO" id="GO:0006357">
    <property type="term" value="P:regulation of transcription by RNA polymerase II"/>
    <property type="evidence" value="ECO:0007669"/>
    <property type="project" value="TreeGrafter"/>
</dbReference>
<protein>
    <submittedName>
        <fullName evidence="4">Ppx/GppA family phosphatase</fullName>
    </submittedName>
</protein>
<dbReference type="PANTHER" id="PTHR30005:SF0">
    <property type="entry name" value="RETROGRADE REGULATION PROTEIN 2"/>
    <property type="match status" value="1"/>
</dbReference>
<comment type="similarity">
    <text evidence="1">Belongs to the GppA/Ppx family.</text>
</comment>
<dbReference type="Pfam" id="PF21447">
    <property type="entry name" value="Ppx-GppA_III"/>
    <property type="match status" value="1"/>
</dbReference>
<evidence type="ECO:0000313" key="5">
    <source>
        <dbReference type="Proteomes" id="UP000682134"/>
    </source>
</evidence>
<evidence type="ECO:0000256" key="1">
    <source>
        <dbReference type="ARBA" id="ARBA00007125"/>
    </source>
</evidence>
<dbReference type="CDD" id="cd24052">
    <property type="entry name" value="ASKHA_NBD_HpPPX-GppA-like"/>
    <property type="match status" value="1"/>
</dbReference>
<name>A0A940NTA9_9BACI</name>
<dbReference type="InterPro" id="IPR003695">
    <property type="entry name" value="Ppx_GppA_N"/>
</dbReference>